<feature type="region of interest" description="Disordered" evidence="1">
    <location>
        <begin position="202"/>
        <end position="244"/>
    </location>
</feature>
<accession>A0A1T5IQB6</accession>
<reference evidence="3 4" key="1">
    <citation type="submission" date="2017-02" db="EMBL/GenBank/DDBJ databases">
        <authorList>
            <person name="Peterson S.W."/>
        </authorList>
    </citation>
    <scope>NUCLEOTIDE SEQUENCE [LARGE SCALE GENOMIC DNA]</scope>
    <source>
        <strain evidence="3 4">DSM 25262</strain>
    </source>
</reference>
<dbReference type="Proteomes" id="UP000190961">
    <property type="component" value="Unassembled WGS sequence"/>
</dbReference>
<dbReference type="InterPro" id="IPR047800">
    <property type="entry name" value="SWFGD_dom"/>
</dbReference>
<feature type="compositionally biased region" description="Basic and acidic residues" evidence="1">
    <location>
        <begin position="205"/>
        <end position="215"/>
    </location>
</feature>
<evidence type="ECO:0000313" key="3">
    <source>
        <dbReference type="EMBL" id="SKC41188.1"/>
    </source>
</evidence>
<sequence>MANYNRAQRGSRSYWPNKESSSRGSNYGDRYTNGHHLENSDWNEGRYGQGSSYDDRSSGYHGNENQYNSKRYDDRGNDYRNQGRSGRSEYGNARSYDRDFDSRYYGNQNTYSGGSYEGGYGNRGYDTNSNREQWNDDLGYDSDYRGGYSQGRISDGGYGGSTYGSGNYGAYSSNYNRSGYGQDEERSWWDRSRDEVSSWFGDDDAERRREQDRQRSGQHKGKGPKGYRRSDERIKEDISDRLGDDPYIDASEIEISVSNGEVTLIGAVDNRSEKRRAEDIVENISGVLNVENRIRVRSSSGMSGVDLSPKSGQSSKDNSSMSTPVGSATSATNTSRKTSPAEA</sequence>
<dbReference type="PROSITE" id="PS50914">
    <property type="entry name" value="BON"/>
    <property type="match status" value="1"/>
</dbReference>
<feature type="compositionally biased region" description="Basic and acidic residues" evidence="1">
    <location>
        <begin position="228"/>
        <end position="244"/>
    </location>
</feature>
<feature type="compositionally biased region" description="Polar residues" evidence="1">
    <location>
        <begin position="310"/>
        <end position="343"/>
    </location>
</feature>
<dbReference type="InterPro" id="IPR014004">
    <property type="entry name" value="Transpt-assoc_nodulatn_dom_bac"/>
</dbReference>
<evidence type="ECO:0000256" key="1">
    <source>
        <dbReference type="SAM" id="MobiDB-lite"/>
    </source>
</evidence>
<feature type="domain" description="BON" evidence="2">
    <location>
        <begin position="230"/>
        <end position="298"/>
    </location>
</feature>
<keyword evidence="4" id="KW-1185">Reference proteome</keyword>
<dbReference type="Gene3D" id="3.30.1340.30">
    <property type="match status" value="1"/>
</dbReference>
<feature type="region of interest" description="Disordered" evidence="1">
    <location>
        <begin position="1"/>
        <end position="138"/>
    </location>
</feature>
<dbReference type="EMBL" id="FUZU01000001">
    <property type="protein sequence ID" value="SKC41188.1"/>
    <property type="molecule type" value="Genomic_DNA"/>
</dbReference>
<dbReference type="NCBIfam" id="NF033157">
    <property type="entry name" value="SWFGD_domain"/>
    <property type="match status" value="1"/>
</dbReference>
<evidence type="ECO:0000313" key="4">
    <source>
        <dbReference type="Proteomes" id="UP000190961"/>
    </source>
</evidence>
<gene>
    <name evidence="3" type="ORF">SAMN05660236_0257</name>
</gene>
<feature type="compositionally biased region" description="Polar residues" evidence="1">
    <location>
        <begin position="1"/>
        <end position="11"/>
    </location>
</feature>
<dbReference type="InterPro" id="IPR007055">
    <property type="entry name" value="BON_dom"/>
</dbReference>
<name>A0A1T5IQB6_9BACT</name>
<dbReference type="Pfam" id="PF04972">
    <property type="entry name" value="BON"/>
    <property type="match status" value="1"/>
</dbReference>
<dbReference type="RefSeq" id="WP_079684900.1">
    <property type="nucleotide sequence ID" value="NZ_FUZU01000001.1"/>
</dbReference>
<dbReference type="InterPro" id="IPR051686">
    <property type="entry name" value="Lipoprotein_DolP"/>
</dbReference>
<dbReference type="SMART" id="SM00749">
    <property type="entry name" value="BON"/>
    <property type="match status" value="1"/>
</dbReference>
<feature type="compositionally biased region" description="Basic residues" evidence="1">
    <location>
        <begin position="216"/>
        <end position="227"/>
    </location>
</feature>
<proteinExistence type="predicted"/>
<feature type="region of interest" description="Disordered" evidence="1">
    <location>
        <begin position="294"/>
        <end position="343"/>
    </location>
</feature>
<dbReference type="STRING" id="688867.SAMN05660236_0257"/>
<dbReference type="AlphaFoldDB" id="A0A1T5IQB6"/>
<evidence type="ECO:0000259" key="2">
    <source>
        <dbReference type="PROSITE" id="PS50914"/>
    </source>
</evidence>
<protein>
    <submittedName>
        <fullName evidence="3">Osmotically-inducible protein OsmY, contains BON domain</fullName>
    </submittedName>
</protein>
<dbReference type="OrthoDB" id="863206at2"/>
<dbReference type="PANTHER" id="PTHR34606">
    <property type="entry name" value="BON DOMAIN-CONTAINING PROTEIN"/>
    <property type="match status" value="1"/>
</dbReference>
<organism evidence="3 4">
    <name type="scientific">Ohtaekwangia koreensis</name>
    <dbReference type="NCBI Taxonomy" id="688867"/>
    <lineage>
        <taxon>Bacteria</taxon>
        <taxon>Pseudomonadati</taxon>
        <taxon>Bacteroidota</taxon>
        <taxon>Cytophagia</taxon>
        <taxon>Cytophagales</taxon>
        <taxon>Fulvivirgaceae</taxon>
        <taxon>Ohtaekwangia</taxon>
    </lineage>
</organism>
<dbReference type="PANTHER" id="PTHR34606:SF15">
    <property type="entry name" value="BON DOMAIN-CONTAINING PROTEIN"/>
    <property type="match status" value="1"/>
</dbReference>